<name>A0A0F9B630_9ZZZZ</name>
<comment type="caution">
    <text evidence="1">The sequence shown here is derived from an EMBL/GenBank/DDBJ whole genome shotgun (WGS) entry which is preliminary data.</text>
</comment>
<accession>A0A0F9B630</accession>
<organism evidence="1">
    <name type="scientific">marine sediment metagenome</name>
    <dbReference type="NCBI Taxonomy" id="412755"/>
    <lineage>
        <taxon>unclassified sequences</taxon>
        <taxon>metagenomes</taxon>
        <taxon>ecological metagenomes</taxon>
    </lineage>
</organism>
<dbReference type="EMBL" id="LAZR01039395">
    <property type="protein sequence ID" value="KKL17110.1"/>
    <property type="molecule type" value="Genomic_DNA"/>
</dbReference>
<protein>
    <submittedName>
        <fullName evidence="1">Uncharacterized protein</fullName>
    </submittedName>
</protein>
<gene>
    <name evidence="1" type="ORF">LCGC14_2488830</name>
</gene>
<dbReference type="AlphaFoldDB" id="A0A0F9B630"/>
<proteinExistence type="predicted"/>
<reference evidence="1" key="1">
    <citation type="journal article" date="2015" name="Nature">
        <title>Complex archaea that bridge the gap between prokaryotes and eukaryotes.</title>
        <authorList>
            <person name="Spang A."/>
            <person name="Saw J.H."/>
            <person name="Jorgensen S.L."/>
            <person name="Zaremba-Niedzwiedzka K."/>
            <person name="Martijn J."/>
            <person name="Lind A.E."/>
            <person name="van Eijk R."/>
            <person name="Schleper C."/>
            <person name="Guy L."/>
            <person name="Ettema T.J."/>
        </authorList>
    </citation>
    <scope>NUCLEOTIDE SEQUENCE</scope>
</reference>
<sequence>MARYKLSETEIERKVASNSFTDREIGSYAQATMFLEEPYHFVENPDIDHKIVLSPFKKDTITIYSNTNFSKDQRDAALIGDAEIIDLCNTFFPDLPERKTVVEIFIADNDVVIMDGILLDPKLIEEKIEPELEFIVGLSNHKDKKTIEDYIIITEENVVKYVNEDSIGKLFIPFMGDWFDNKFPGVMVSDDADDAQKLTEMKEWDLTEIDERMKKANDAIELQYKYKRKEELATDVLEMAKNIEKYVADMDQIKKEKTERIKNSKLPIEGLTFDGDNIYFNDIIFEECSTAERIEIALAVAVEEDPNIRVLLIREGSNLDESAVKRVKKLAKENNFQIWIESVHDLGQNAIYIEDGEIKNQ</sequence>
<evidence type="ECO:0000313" key="1">
    <source>
        <dbReference type="EMBL" id="KKL17110.1"/>
    </source>
</evidence>